<evidence type="ECO:0000313" key="2">
    <source>
        <dbReference type="Proteomes" id="UP000017023"/>
    </source>
</evidence>
<organism evidence="1 2">
    <name type="scientific">Segatella salivae F0493</name>
    <dbReference type="NCBI Taxonomy" id="1395125"/>
    <lineage>
        <taxon>Bacteria</taxon>
        <taxon>Pseudomonadati</taxon>
        <taxon>Bacteroidota</taxon>
        <taxon>Bacteroidia</taxon>
        <taxon>Bacteroidales</taxon>
        <taxon>Prevotellaceae</taxon>
        <taxon>Segatella</taxon>
    </lineage>
</organism>
<reference evidence="1 2" key="1">
    <citation type="submission" date="2013-08" db="EMBL/GenBank/DDBJ databases">
        <authorList>
            <person name="Durkin A.S."/>
            <person name="Haft D.R."/>
            <person name="McCorrison J."/>
            <person name="Torralba M."/>
            <person name="Gillis M."/>
            <person name="Haft D.H."/>
            <person name="Methe B."/>
            <person name="Sutton G."/>
            <person name="Nelson K.E."/>
        </authorList>
    </citation>
    <scope>NUCLEOTIDE SEQUENCE [LARGE SCALE GENOMIC DNA]</scope>
    <source>
        <strain evidence="1 2">F0493</strain>
    </source>
</reference>
<dbReference type="Proteomes" id="UP000017023">
    <property type="component" value="Unassembled WGS sequence"/>
</dbReference>
<dbReference type="AlphaFoldDB" id="U2MIX9"/>
<dbReference type="EMBL" id="AWGW01000027">
    <property type="protein sequence ID" value="ERJ99213.1"/>
    <property type="molecule type" value="Genomic_DNA"/>
</dbReference>
<accession>U2MIX9</accession>
<name>U2MIX9_9BACT</name>
<protein>
    <submittedName>
        <fullName evidence="1">Uncharacterized protein</fullName>
    </submittedName>
</protein>
<comment type="caution">
    <text evidence="1">The sequence shown here is derived from an EMBL/GenBank/DDBJ whole genome shotgun (WGS) entry which is preliminary data.</text>
</comment>
<evidence type="ECO:0000313" key="1">
    <source>
        <dbReference type="EMBL" id="ERJ99213.1"/>
    </source>
</evidence>
<dbReference type="PATRIC" id="fig|1395125.3.peg.2126"/>
<proteinExistence type="predicted"/>
<gene>
    <name evidence="1" type="ORF">HMPREF9145_2151</name>
</gene>
<sequence length="63" mass="7342">MGASVRRNSVAILDELDVDLSHKSQYEMKKQKSIDSLKRALTWKHSAYTHFNLLRKLYAQYAS</sequence>